<evidence type="ECO:0000259" key="5">
    <source>
        <dbReference type="PROSITE" id="PS50931"/>
    </source>
</evidence>
<proteinExistence type="inferred from homology"/>
<comment type="similarity">
    <text evidence="1">Belongs to the LysR transcriptional regulatory family.</text>
</comment>
<organism evidence="6 7">
    <name type="scientific">Ruminococcus gauvreauii</name>
    <dbReference type="NCBI Taxonomy" id="438033"/>
    <lineage>
        <taxon>Bacteria</taxon>
        <taxon>Bacillati</taxon>
        <taxon>Bacillota</taxon>
        <taxon>Clostridia</taxon>
        <taxon>Eubacteriales</taxon>
        <taxon>Oscillospiraceae</taxon>
        <taxon>Ruminococcus</taxon>
    </lineage>
</organism>
<dbReference type="SUPFAM" id="SSF46785">
    <property type="entry name" value="Winged helix' DNA-binding domain"/>
    <property type="match status" value="1"/>
</dbReference>
<dbReference type="CDD" id="cd05466">
    <property type="entry name" value="PBP2_LTTR_substrate"/>
    <property type="match status" value="1"/>
</dbReference>
<dbReference type="Gene3D" id="3.40.190.290">
    <property type="match status" value="1"/>
</dbReference>
<gene>
    <name evidence="6" type="ORF">NQ502_12650</name>
</gene>
<dbReference type="PANTHER" id="PTHR30346:SF17">
    <property type="entry name" value="LYSR FAMILY TRANSCRIPTIONAL REGULATOR"/>
    <property type="match status" value="1"/>
</dbReference>
<dbReference type="Gene3D" id="1.10.10.10">
    <property type="entry name" value="Winged helix-like DNA-binding domain superfamily/Winged helix DNA-binding domain"/>
    <property type="match status" value="1"/>
</dbReference>
<dbReference type="PANTHER" id="PTHR30346">
    <property type="entry name" value="TRANSCRIPTIONAL DUAL REGULATOR HCAR-RELATED"/>
    <property type="match status" value="1"/>
</dbReference>
<dbReference type="Proteomes" id="UP001060164">
    <property type="component" value="Chromosome"/>
</dbReference>
<evidence type="ECO:0000256" key="3">
    <source>
        <dbReference type="ARBA" id="ARBA00023125"/>
    </source>
</evidence>
<evidence type="ECO:0000256" key="2">
    <source>
        <dbReference type="ARBA" id="ARBA00023015"/>
    </source>
</evidence>
<name>A0ABY5VCF9_9FIRM</name>
<dbReference type="InterPro" id="IPR000847">
    <property type="entry name" value="LysR_HTH_N"/>
</dbReference>
<sequence length="296" mass="33109">MKTEHLKNFITVVDLGTISEAARTLHIAQPALSTQIKALETNIGTPLLKRNAKKIELTAAGKILYDKAKTINYLENSIYSEIKDCINGSRGNLRIGLTHSYPDELVTKLFSSFHRVFPDVSFDLFEVHTEEMLRLLRDGIIEIGIMRIPGNVPPSLDAWYIIQEQLTAIYTPNSNWFPPDIEAIPVRMLKDVPLSVTKGFSDRIINLCEENGFSPRFLSICSSRLLARMWGENGAAVTILTDTPGIRYPDLCTNPLMGTGALVSRAVVTKKNTRISTIAKSFLDYCQNWLPPVTNQ</sequence>
<dbReference type="SUPFAM" id="SSF53850">
    <property type="entry name" value="Periplasmic binding protein-like II"/>
    <property type="match status" value="1"/>
</dbReference>
<dbReference type="Pfam" id="PF03466">
    <property type="entry name" value="LysR_substrate"/>
    <property type="match status" value="1"/>
</dbReference>
<dbReference type="InterPro" id="IPR036390">
    <property type="entry name" value="WH_DNA-bd_sf"/>
</dbReference>
<accession>A0ABY5VCF9</accession>
<protein>
    <submittedName>
        <fullName evidence="6">LysR family transcriptional regulator</fullName>
    </submittedName>
</protein>
<dbReference type="Pfam" id="PF00126">
    <property type="entry name" value="HTH_1"/>
    <property type="match status" value="1"/>
</dbReference>
<dbReference type="PRINTS" id="PR00039">
    <property type="entry name" value="HTHLYSR"/>
</dbReference>
<feature type="domain" description="HTH lysR-type" evidence="5">
    <location>
        <begin position="1"/>
        <end position="58"/>
    </location>
</feature>
<dbReference type="RefSeq" id="WP_028529283.1">
    <property type="nucleotide sequence ID" value="NZ_CABLBR010000021.1"/>
</dbReference>
<dbReference type="InterPro" id="IPR005119">
    <property type="entry name" value="LysR_subst-bd"/>
</dbReference>
<evidence type="ECO:0000313" key="6">
    <source>
        <dbReference type="EMBL" id="UWP58225.1"/>
    </source>
</evidence>
<evidence type="ECO:0000256" key="1">
    <source>
        <dbReference type="ARBA" id="ARBA00009437"/>
    </source>
</evidence>
<evidence type="ECO:0000313" key="7">
    <source>
        <dbReference type="Proteomes" id="UP001060164"/>
    </source>
</evidence>
<keyword evidence="7" id="KW-1185">Reference proteome</keyword>
<evidence type="ECO:0000256" key="4">
    <source>
        <dbReference type="ARBA" id="ARBA00023163"/>
    </source>
</evidence>
<keyword evidence="2" id="KW-0805">Transcription regulation</keyword>
<reference evidence="6" key="1">
    <citation type="journal article" date="2022" name="Cell">
        <title>Design, construction, and in vivo augmentation of a complex gut microbiome.</title>
        <authorList>
            <person name="Cheng A.G."/>
            <person name="Ho P.Y."/>
            <person name="Aranda-Diaz A."/>
            <person name="Jain S."/>
            <person name="Yu F.B."/>
            <person name="Meng X."/>
            <person name="Wang M."/>
            <person name="Iakiviak M."/>
            <person name="Nagashima K."/>
            <person name="Zhao A."/>
            <person name="Murugkar P."/>
            <person name="Patil A."/>
            <person name="Atabakhsh K."/>
            <person name="Weakley A."/>
            <person name="Yan J."/>
            <person name="Brumbaugh A.R."/>
            <person name="Higginbottom S."/>
            <person name="Dimas A."/>
            <person name="Shiver A.L."/>
            <person name="Deutschbauer A."/>
            <person name="Neff N."/>
            <person name="Sonnenburg J.L."/>
            <person name="Huang K.C."/>
            <person name="Fischbach M.A."/>
        </authorList>
    </citation>
    <scope>NUCLEOTIDE SEQUENCE</scope>
    <source>
        <strain evidence="6">DSM 19829</strain>
    </source>
</reference>
<dbReference type="EMBL" id="CP102290">
    <property type="protein sequence ID" value="UWP58225.1"/>
    <property type="molecule type" value="Genomic_DNA"/>
</dbReference>
<dbReference type="InterPro" id="IPR036388">
    <property type="entry name" value="WH-like_DNA-bd_sf"/>
</dbReference>
<keyword evidence="4" id="KW-0804">Transcription</keyword>
<dbReference type="PROSITE" id="PS50931">
    <property type="entry name" value="HTH_LYSR"/>
    <property type="match status" value="1"/>
</dbReference>
<keyword evidence="3" id="KW-0238">DNA-binding</keyword>